<comment type="cofactor">
    <cofactor evidence="5">
        <name>Mg(2+)</name>
        <dbReference type="ChEBI" id="CHEBI:18420"/>
    </cofactor>
</comment>
<dbReference type="InterPro" id="IPR038987">
    <property type="entry name" value="MoeA-like"/>
</dbReference>
<dbReference type="InterPro" id="IPR001453">
    <property type="entry name" value="MoaB/Mog_dom"/>
</dbReference>
<dbReference type="Gene3D" id="2.170.190.11">
    <property type="entry name" value="Molybdopterin biosynthesis moea protein, domain 3"/>
    <property type="match status" value="1"/>
</dbReference>
<evidence type="ECO:0000256" key="4">
    <source>
        <dbReference type="ARBA" id="ARBA00047317"/>
    </source>
</evidence>
<dbReference type="AlphaFoldDB" id="A0A6P2CJW3"/>
<keyword evidence="5" id="KW-0479">Metal-binding</keyword>
<dbReference type="GO" id="GO:0061599">
    <property type="term" value="F:molybdopterin molybdotransferase activity"/>
    <property type="evidence" value="ECO:0007669"/>
    <property type="project" value="UniProtKB-UniRule"/>
</dbReference>
<name>A0A6P2CJW3_9NOCA</name>
<evidence type="ECO:0000256" key="2">
    <source>
        <dbReference type="ARBA" id="ARBA00010763"/>
    </source>
</evidence>
<keyword evidence="5" id="KW-0501">Molybdenum cofactor biosynthesis</keyword>
<dbReference type="InterPro" id="IPR005110">
    <property type="entry name" value="MoeA_linker/N"/>
</dbReference>
<keyword evidence="5" id="KW-0808">Transferase</keyword>
<dbReference type="InterPro" id="IPR036425">
    <property type="entry name" value="MoaB/Mog-like_dom_sf"/>
</dbReference>
<dbReference type="PANTHER" id="PTHR10192:SF5">
    <property type="entry name" value="GEPHYRIN"/>
    <property type="match status" value="1"/>
</dbReference>
<sequence>MTARQLPRTFAVVAAGGRGSRMGGVDKPALEVAGRRLLDTALEAVASADRVVVVGPPRGELPESIMQVRESPAGAGPVAAVAAGLLATAPDDADIVVLLAADLPDVTAATIDALVARVVETDAPAAVAIDDDGRLQFLLAAWRADALRDALDSVDVTDAAMKQLLPHSFAAVRVPNCGDLDTREDLDRARAAARWDLGAARAAIARAVAPLEPTERATVDALGCVLATPLVAAAAHPPADRSAMDGYAVAGAPPWRPLADVVTAGGASTVVLEPGDAVRIATGAVLPDGAERVVRDEHLDVTDSLVTPLPGNADGDDTRRIGEDWHAGAHLAPAGTVVSPAVLSTALSAEVPSLAVRGPLRVRTILSGDEIRTSGPLARGETRDAVGPVVASFVRACGAEALEVTHLRDTAADVDALFSGPCDADVLAVVGGTGGGAADRLRDAITRAGGEIVVGRVRCRPGGSQLTAVLPDGRVVLGLPGNPFAAIATLVTILPAVVDAALAAEPSRRRGIVHVDDAADGARIVAVDALPDGTWHVRRGHGTATLVGLVGAAAFAVVPPLARGDVVCEIVPLP</sequence>
<comment type="pathway">
    <text evidence="5">Cofactor biosynthesis; molybdopterin biosynthesis.</text>
</comment>
<dbReference type="GO" id="GO:0016779">
    <property type="term" value="F:nucleotidyltransferase activity"/>
    <property type="evidence" value="ECO:0007669"/>
    <property type="project" value="UniProtKB-ARBA"/>
</dbReference>
<dbReference type="Proteomes" id="UP000471120">
    <property type="component" value="Unassembled WGS sequence"/>
</dbReference>
<accession>A0A6P2CJW3</accession>
<keyword evidence="3 5" id="KW-0500">Molybdenum</keyword>
<comment type="similarity">
    <text evidence="2 5">Belongs to the MoeA family.</text>
</comment>
<dbReference type="SUPFAM" id="SSF63882">
    <property type="entry name" value="MoeA N-terminal region -like"/>
    <property type="match status" value="1"/>
</dbReference>
<feature type="domain" description="MoaB/Mog" evidence="6">
    <location>
        <begin position="363"/>
        <end position="500"/>
    </location>
</feature>
<dbReference type="InterPro" id="IPR036135">
    <property type="entry name" value="MoeA_linker/N_sf"/>
</dbReference>
<dbReference type="EMBL" id="QRCM01000001">
    <property type="protein sequence ID" value="TXG92602.1"/>
    <property type="molecule type" value="Genomic_DNA"/>
</dbReference>
<evidence type="ECO:0000256" key="3">
    <source>
        <dbReference type="ARBA" id="ARBA00022505"/>
    </source>
</evidence>
<evidence type="ECO:0000313" key="8">
    <source>
        <dbReference type="Proteomes" id="UP000471120"/>
    </source>
</evidence>
<evidence type="ECO:0000259" key="6">
    <source>
        <dbReference type="SMART" id="SM00852"/>
    </source>
</evidence>
<dbReference type="Pfam" id="PF00994">
    <property type="entry name" value="MoCF_biosynth"/>
    <property type="match status" value="1"/>
</dbReference>
<dbReference type="Gene3D" id="3.90.550.10">
    <property type="entry name" value="Spore Coat Polysaccharide Biosynthesis Protein SpsA, Chain A"/>
    <property type="match status" value="1"/>
</dbReference>
<dbReference type="PANTHER" id="PTHR10192">
    <property type="entry name" value="MOLYBDOPTERIN BIOSYNTHESIS PROTEIN"/>
    <property type="match status" value="1"/>
</dbReference>
<evidence type="ECO:0000256" key="1">
    <source>
        <dbReference type="ARBA" id="ARBA00002901"/>
    </source>
</evidence>
<dbReference type="GO" id="GO:0006777">
    <property type="term" value="P:Mo-molybdopterin cofactor biosynthetic process"/>
    <property type="evidence" value="ECO:0007669"/>
    <property type="project" value="UniProtKB-UniRule"/>
</dbReference>
<dbReference type="Gene3D" id="3.40.980.10">
    <property type="entry name" value="MoaB/Mog-like domain"/>
    <property type="match status" value="1"/>
</dbReference>
<protein>
    <recommendedName>
        <fullName evidence="5">Molybdopterin molybdenumtransferase</fullName>
        <ecNumber evidence="5">2.10.1.1</ecNumber>
    </recommendedName>
</protein>
<comment type="function">
    <text evidence="1 5">Catalyzes the insertion of molybdate into adenylated molybdopterin with the concomitant release of AMP.</text>
</comment>
<proteinExistence type="inferred from homology"/>
<dbReference type="UniPathway" id="UPA00344"/>
<dbReference type="GO" id="GO:0046872">
    <property type="term" value="F:metal ion binding"/>
    <property type="evidence" value="ECO:0007669"/>
    <property type="project" value="UniProtKB-UniRule"/>
</dbReference>
<dbReference type="SMART" id="SM00852">
    <property type="entry name" value="MoCF_biosynth"/>
    <property type="match status" value="1"/>
</dbReference>
<dbReference type="InterPro" id="IPR029044">
    <property type="entry name" value="Nucleotide-diphossugar_trans"/>
</dbReference>
<comment type="caution">
    <text evidence="7">The sequence shown here is derived from an EMBL/GenBank/DDBJ whole genome shotgun (WGS) entry which is preliminary data.</text>
</comment>
<dbReference type="Pfam" id="PF03453">
    <property type="entry name" value="MoeA_N"/>
    <property type="match status" value="1"/>
</dbReference>
<dbReference type="GO" id="GO:0005829">
    <property type="term" value="C:cytosol"/>
    <property type="evidence" value="ECO:0007669"/>
    <property type="project" value="TreeGrafter"/>
</dbReference>
<comment type="catalytic activity">
    <reaction evidence="4">
        <text>adenylyl-molybdopterin + molybdate = Mo-molybdopterin + AMP + H(+)</text>
        <dbReference type="Rhea" id="RHEA:35047"/>
        <dbReference type="ChEBI" id="CHEBI:15378"/>
        <dbReference type="ChEBI" id="CHEBI:36264"/>
        <dbReference type="ChEBI" id="CHEBI:62727"/>
        <dbReference type="ChEBI" id="CHEBI:71302"/>
        <dbReference type="ChEBI" id="CHEBI:456215"/>
        <dbReference type="EC" id="2.10.1.1"/>
    </reaction>
</comment>
<keyword evidence="5" id="KW-0460">Magnesium</keyword>
<dbReference type="SUPFAM" id="SSF53448">
    <property type="entry name" value="Nucleotide-diphospho-sugar transferases"/>
    <property type="match status" value="1"/>
</dbReference>
<reference evidence="7 8" key="1">
    <citation type="submission" date="2018-07" db="EMBL/GenBank/DDBJ databases">
        <title>Genome sequence of Rhodococcus rhodnii ATCC 35071 from Rhodnius prolixus.</title>
        <authorList>
            <person name="Patel V."/>
            <person name="Vogel K.J."/>
        </authorList>
    </citation>
    <scope>NUCLEOTIDE SEQUENCE [LARGE SCALE GENOMIC DNA]</scope>
    <source>
        <strain evidence="7 8">ATCC 35071</strain>
    </source>
</reference>
<gene>
    <name evidence="7" type="ORF">DW322_10770</name>
</gene>
<dbReference type="InterPro" id="IPR025877">
    <property type="entry name" value="MobA-like_NTP_Trfase"/>
</dbReference>
<evidence type="ECO:0000313" key="7">
    <source>
        <dbReference type="EMBL" id="TXG92602.1"/>
    </source>
</evidence>
<organism evidence="7 8">
    <name type="scientific">Rhodococcus rhodnii</name>
    <dbReference type="NCBI Taxonomy" id="38312"/>
    <lineage>
        <taxon>Bacteria</taxon>
        <taxon>Bacillati</taxon>
        <taxon>Actinomycetota</taxon>
        <taxon>Actinomycetes</taxon>
        <taxon>Mycobacteriales</taxon>
        <taxon>Nocardiaceae</taxon>
        <taxon>Rhodococcus</taxon>
    </lineage>
</organism>
<dbReference type="EC" id="2.10.1.1" evidence="5"/>
<evidence type="ECO:0000256" key="5">
    <source>
        <dbReference type="RuleBase" id="RU365090"/>
    </source>
</evidence>
<dbReference type="SUPFAM" id="SSF53218">
    <property type="entry name" value="Molybdenum cofactor biosynthesis proteins"/>
    <property type="match status" value="1"/>
</dbReference>
<dbReference type="Gene3D" id="3.90.105.10">
    <property type="entry name" value="Molybdopterin biosynthesis moea protein, domain 2"/>
    <property type="match status" value="1"/>
</dbReference>
<dbReference type="Pfam" id="PF12804">
    <property type="entry name" value="NTP_transf_3"/>
    <property type="match status" value="1"/>
</dbReference>